<feature type="transmembrane region" description="Helical" evidence="1">
    <location>
        <begin position="27"/>
        <end position="48"/>
    </location>
</feature>
<name>A0A2R8B214_9RHOB</name>
<accession>A0A2R8B214</accession>
<dbReference type="RefSeq" id="WP_108851116.1">
    <property type="nucleotide sequence ID" value="NZ_OMOQ01000001.1"/>
</dbReference>
<feature type="transmembrane region" description="Helical" evidence="1">
    <location>
        <begin position="54"/>
        <end position="72"/>
    </location>
</feature>
<keyword evidence="1" id="KW-1133">Transmembrane helix</keyword>
<sequence length="80" mass="8257">MGIIGLIIIGAAAGYIATRIMGVEADLLSTVGIGVLGAITGGLVLRFILTVSGWLGGFVGAVLGAMALIWLWQTYGPRRR</sequence>
<dbReference type="AlphaFoldDB" id="A0A2R8B214"/>
<dbReference type="Proteomes" id="UP000244924">
    <property type="component" value="Unassembled WGS sequence"/>
</dbReference>
<reference evidence="2 3" key="1">
    <citation type="submission" date="2018-03" db="EMBL/GenBank/DDBJ databases">
        <authorList>
            <person name="Keele B.F."/>
        </authorList>
    </citation>
    <scope>NUCLEOTIDE SEQUENCE [LARGE SCALE GENOMIC DNA]</scope>
    <source>
        <strain evidence="2 3">CECT 8626</strain>
    </source>
</reference>
<evidence type="ECO:0000256" key="1">
    <source>
        <dbReference type="SAM" id="Phobius"/>
    </source>
</evidence>
<proteinExistence type="predicted"/>
<keyword evidence="1" id="KW-0812">Transmembrane</keyword>
<evidence type="ECO:0000313" key="3">
    <source>
        <dbReference type="Proteomes" id="UP000244924"/>
    </source>
</evidence>
<organism evidence="2 3">
    <name type="scientific">Albidovulum aquaemixtae</name>
    <dbReference type="NCBI Taxonomy" id="1542388"/>
    <lineage>
        <taxon>Bacteria</taxon>
        <taxon>Pseudomonadati</taxon>
        <taxon>Pseudomonadota</taxon>
        <taxon>Alphaproteobacteria</taxon>
        <taxon>Rhodobacterales</taxon>
        <taxon>Paracoccaceae</taxon>
        <taxon>Albidovulum</taxon>
    </lineage>
</organism>
<protein>
    <recommendedName>
        <fullName evidence="4">Transglycosylase associated protein</fullName>
    </recommendedName>
</protein>
<gene>
    <name evidence="2" type="ORF">DEA8626_00090</name>
</gene>
<keyword evidence="3" id="KW-1185">Reference proteome</keyword>
<dbReference type="EMBL" id="OMOQ01000001">
    <property type="protein sequence ID" value="SPH16580.1"/>
    <property type="molecule type" value="Genomic_DNA"/>
</dbReference>
<dbReference type="OrthoDB" id="7876027at2"/>
<keyword evidence="1" id="KW-0472">Membrane</keyword>
<evidence type="ECO:0008006" key="4">
    <source>
        <dbReference type="Google" id="ProtNLM"/>
    </source>
</evidence>
<evidence type="ECO:0000313" key="2">
    <source>
        <dbReference type="EMBL" id="SPH16580.1"/>
    </source>
</evidence>